<evidence type="ECO:0000259" key="16">
    <source>
        <dbReference type="PROSITE" id="PS50829"/>
    </source>
</evidence>
<feature type="compositionally biased region" description="Polar residues" evidence="14">
    <location>
        <begin position="962"/>
        <end position="975"/>
    </location>
</feature>
<dbReference type="RefSeq" id="XP_056849453.1">
    <property type="nucleotide sequence ID" value="XM_056993473.1"/>
</dbReference>
<gene>
    <name evidence="19" type="primary">LOC108827803</name>
</gene>
<dbReference type="InterPro" id="IPR035445">
    <property type="entry name" value="GYF-like_dom_sf"/>
</dbReference>
<dbReference type="GO" id="GO:0003723">
    <property type="term" value="F:RNA binding"/>
    <property type="evidence" value="ECO:0007669"/>
    <property type="project" value="UniProtKB-KW"/>
</dbReference>
<reference evidence="18" key="1">
    <citation type="journal article" date="2019" name="Database">
        <title>The radish genome database (RadishGD): an integrated information resource for radish genomics.</title>
        <authorList>
            <person name="Yu H.J."/>
            <person name="Baek S."/>
            <person name="Lee Y.J."/>
            <person name="Cho A."/>
            <person name="Mun J.H."/>
        </authorList>
    </citation>
    <scope>NUCLEOTIDE SEQUENCE [LARGE SCALE GENOMIC DNA]</scope>
    <source>
        <strain evidence="18">cv. WK10039</strain>
    </source>
</reference>
<keyword evidence="8" id="KW-0805">Transcription regulation</keyword>
<evidence type="ECO:0000256" key="11">
    <source>
        <dbReference type="ARBA" id="ARBA00047571"/>
    </source>
</evidence>
<evidence type="ECO:0000256" key="9">
    <source>
        <dbReference type="ARBA" id="ARBA00023163"/>
    </source>
</evidence>
<evidence type="ECO:0000256" key="8">
    <source>
        <dbReference type="ARBA" id="ARBA00023015"/>
    </source>
</evidence>
<dbReference type="PROSITE" id="PS50868">
    <property type="entry name" value="POST_SET"/>
    <property type="match status" value="1"/>
</dbReference>
<evidence type="ECO:0000256" key="1">
    <source>
        <dbReference type="ARBA" id="ARBA00004123"/>
    </source>
</evidence>
<keyword evidence="5" id="KW-0949">S-adenosyl-L-methionine</keyword>
<dbReference type="InterPro" id="IPR003616">
    <property type="entry name" value="Post-SET_dom"/>
</dbReference>
<dbReference type="SUPFAM" id="SSF55277">
    <property type="entry name" value="GYF domain"/>
    <property type="match status" value="2"/>
</dbReference>
<proteinExistence type="predicted"/>
<dbReference type="InterPro" id="IPR003169">
    <property type="entry name" value="GYF"/>
</dbReference>
<dbReference type="Pfam" id="PF00856">
    <property type="entry name" value="SET"/>
    <property type="match status" value="1"/>
</dbReference>
<evidence type="ECO:0000256" key="2">
    <source>
        <dbReference type="ARBA" id="ARBA00012182"/>
    </source>
</evidence>
<organism evidence="18 19">
    <name type="scientific">Raphanus sativus</name>
    <name type="common">Radish</name>
    <name type="synonym">Raphanus raphanistrum var. sativus</name>
    <dbReference type="NCBI Taxonomy" id="3726"/>
    <lineage>
        <taxon>Eukaryota</taxon>
        <taxon>Viridiplantae</taxon>
        <taxon>Streptophyta</taxon>
        <taxon>Embryophyta</taxon>
        <taxon>Tracheophyta</taxon>
        <taxon>Spermatophyta</taxon>
        <taxon>Magnoliopsida</taxon>
        <taxon>eudicotyledons</taxon>
        <taxon>Gunneridae</taxon>
        <taxon>Pentapetalae</taxon>
        <taxon>rosids</taxon>
        <taxon>malvids</taxon>
        <taxon>Brassicales</taxon>
        <taxon>Brassicaceae</taxon>
        <taxon>Brassiceae</taxon>
        <taxon>Raphanus</taxon>
    </lineage>
</organism>
<feature type="domain" description="Post-SET" evidence="17">
    <location>
        <begin position="1277"/>
        <end position="1293"/>
    </location>
</feature>
<evidence type="ECO:0000259" key="17">
    <source>
        <dbReference type="PROSITE" id="PS50868"/>
    </source>
</evidence>
<dbReference type="PROSITE" id="PS50829">
    <property type="entry name" value="GYF"/>
    <property type="match status" value="1"/>
</dbReference>
<comment type="catalytic activity">
    <reaction evidence="12">
        <text>N(6)-methyl-L-lysyl(4)-[histone H3] + S-adenosyl-L-methionine = N(6),N(6)-dimethyl-L-lysyl(4)-[histone H3] + S-adenosyl-L-homocysteine + H(+)</text>
        <dbReference type="Rhea" id="RHEA:60268"/>
        <dbReference type="Rhea" id="RHEA-COMP:15540"/>
        <dbReference type="Rhea" id="RHEA-COMP:15543"/>
        <dbReference type="ChEBI" id="CHEBI:15378"/>
        <dbReference type="ChEBI" id="CHEBI:57856"/>
        <dbReference type="ChEBI" id="CHEBI:59789"/>
        <dbReference type="ChEBI" id="CHEBI:61929"/>
        <dbReference type="ChEBI" id="CHEBI:61976"/>
    </reaction>
</comment>
<dbReference type="InterPro" id="IPR001214">
    <property type="entry name" value="SET_dom"/>
</dbReference>
<evidence type="ECO:0000256" key="10">
    <source>
        <dbReference type="ARBA" id="ARBA00023242"/>
    </source>
</evidence>
<evidence type="ECO:0000256" key="14">
    <source>
        <dbReference type="SAM" id="MobiDB-lite"/>
    </source>
</evidence>
<dbReference type="GeneID" id="108827803"/>
<feature type="compositionally biased region" description="Basic and acidic residues" evidence="14">
    <location>
        <begin position="948"/>
        <end position="958"/>
    </location>
</feature>
<feature type="compositionally biased region" description="Basic and acidic residues" evidence="14">
    <location>
        <begin position="982"/>
        <end position="992"/>
    </location>
</feature>
<dbReference type="SMART" id="SM00508">
    <property type="entry name" value="PostSET"/>
    <property type="match status" value="1"/>
</dbReference>
<keyword evidence="7" id="KW-0694">RNA-binding</keyword>
<comment type="catalytic activity">
    <reaction evidence="13">
        <text>N(6),N(6)-dimethyl-L-lysyl(4)-[histone H3] + S-adenosyl-L-methionine = N(6),N(6),N(6)-trimethyl-L-lysyl(4)-[histone H3] + S-adenosyl-L-homocysteine + H(+)</text>
        <dbReference type="Rhea" id="RHEA:60272"/>
        <dbReference type="Rhea" id="RHEA-COMP:15537"/>
        <dbReference type="Rhea" id="RHEA-COMP:15540"/>
        <dbReference type="ChEBI" id="CHEBI:15378"/>
        <dbReference type="ChEBI" id="CHEBI:57856"/>
        <dbReference type="ChEBI" id="CHEBI:59789"/>
        <dbReference type="ChEBI" id="CHEBI:61961"/>
        <dbReference type="ChEBI" id="CHEBI:61976"/>
    </reaction>
</comment>
<feature type="compositionally biased region" description="Basic and acidic residues" evidence="14">
    <location>
        <begin position="929"/>
        <end position="941"/>
    </location>
</feature>
<dbReference type="EC" id="2.1.1.354" evidence="2"/>
<feature type="compositionally biased region" description="Basic and acidic residues" evidence="14">
    <location>
        <begin position="739"/>
        <end position="755"/>
    </location>
</feature>
<keyword evidence="3" id="KW-0489">Methyltransferase</keyword>
<dbReference type="OrthoDB" id="308383at2759"/>
<evidence type="ECO:0000313" key="18">
    <source>
        <dbReference type="Proteomes" id="UP000504610"/>
    </source>
</evidence>
<keyword evidence="9" id="KW-0804">Transcription</keyword>
<sequence length="1293" mass="142922">MVALDSYFPTTRKKKVYSSTCMGVYTSDVSISQDYSCDSCDDLVATVSSARCDFDELCGGLDSTSEMSCRSNGEGREVQEAGGGGGGGSGTASSASGYTTMYASGWMYGNQQGRMCGPYTQQQLFDGLSTGFLPEDLLVYPIINGYMQNSVPLKYFKQFPEHVATGFAYLQNGVMNVIHQHETQTEHTTSAACLVSSDPPQPCSNGSGLDQRMLNQEEVNLLASFISLGSEHACWFLVDAEGRNHGPHSLSELYNWQQRGHVSDAALIRDVENKLRPITLASLIGVWREKCGSENCDESVSGVNFISEVSEELSSQLQSGIIKIARRALLDEIISSAISEFFITKKRDEHLKSDPPSSAANVVKCISSQVISPEKTAVSTTEATGCENINNEGDRSRITSESLKYTKSVGSTENFQTSCSAVCGTLHNNCMQIMWNAVFYDTVATYTTSWRKNKLWFRSPDIPTVSSFCKGSHTNYSEKPEAAESFTCRAESSSRKTAYSNEFDLATKAASFHEPSSRKVTLPDIDGTESVVASISEHVERELFLSLETHLTDYIGILIEDGANNAATTVQDGKMHEENSSCFHDSHCSREKSGEKGESSEQITSEDIVANIFMTALQTSSDIPVSDEVDTLDIHEPPPPGSESGNTMPSLRCNFRPVRCKESVPEIEEYVATALCRQKLHNVVMKDWKSLFMKCSLKEFLASQKGSHQVSRKETMTPRKLKAITQIKKPVKSNTSSHTAEKPKKPCVRSSEKSLLKRSKKPSKDTPSIDLSVRKPSQQKIRNAVEQDQIIIKNMTKVRKEKVGKDTHIKVICEKNQDVGMADEFDDELLITRLRRISKSKTKELREGTDAAKSCEEISLSAEESVETVGCRDHEENLSNKSSQKVQKAHVSKLKRKNASEVEIAQSCSGTVGRFTEISGKDTDAERLGFETRDNVSPERLSKRRKKDAAAKGKKIVEKSACSVSKKSLKSSEPSTLKRKHSLDEKVPKDSESAVGNEGKLPGNTSNKLQKVGPKKLMLKKKLLPKHSAELSPIEELAVDSDRPTSIALKPLVKLGPKASTKKVLVPLPKSDGCARTSINGWHWREWSLKASPKERASVRGSSCGVHTQHFGSKISSSQNVLSARTNRAKMRNLLAAADGADLLKISQLKARKKRLRFQQSKIHDWGLVALEPIDAEDFVIEYVGELIRSSISEIRERQYEKMGIGSSYLFRLDDGYVIDATKRGGIARFINHSCEPNCYTKIISVDGKKKIFIYAKRHIDAGEEICYNYKFPLEDNKIPCNCKAPKCRGSLN</sequence>
<keyword evidence="18" id="KW-1185">Reference proteome</keyword>
<feature type="region of interest" description="Disordered" evidence="14">
    <location>
        <begin position="65"/>
        <end position="92"/>
    </location>
</feature>
<evidence type="ECO:0000256" key="4">
    <source>
        <dbReference type="ARBA" id="ARBA00022679"/>
    </source>
</evidence>
<feature type="region of interest" description="Disordered" evidence="14">
    <location>
        <begin position="929"/>
        <end position="1013"/>
    </location>
</feature>
<dbReference type="InterPro" id="IPR044570">
    <property type="entry name" value="Set1-like"/>
</dbReference>
<feature type="region of interest" description="Disordered" evidence="14">
    <location>
        <begin position="869"/>
        <end position="902"/>
    </location>
</feature>
<dbReference type="GO" id="GO:0140999">
    <property type="term" value="F:histone H3K4 trimethyltransferase activity"/>
    <property type="evidence" value="ECO:0007669"/>
    <property type="project" value="UniProtKB-EC"/>
</dbReference>
<dbReference type="Proteomes" id="UP000504610">
    <property type="component" value="Chromosome 9"/>
</dbReference>
<keyword evidence="10" id="KW-0539">Nucleus</keyword>
<evidence type="ECO:0000256" key="5">
    <source>
        <dbReference type="ARBA" id="ARBA00022691"/>
    </source>
</evidence>
<feature type="region of interest" description="Disordered" evidence="14">
    <location>
        <begin position="576"/>
        <end position="603"/>
    </location>
</feature>
<feature type="compositionally biased region" description="Basic and acidic residues" evidence="14">
    <location>
        <begin position="576"/>
        <end position="599"/>
    </location>
</feature>
<accession>A0A9W3CD90</accession>
<evidence type="ECO:0000256" key="13">
    <source>
        <dbReference type="ARBA" id="ARBA00049129"/>
    </source>
</evidence>
<feature type="compositionally biased region" description="Gly residues" evidence="14">
    <location>
        <begin position="81"/>
        <end position="90"/>
    </location>
</feature>
<dbReference type="PANTHER" id="PTHR45814:SF2">
    <property type="entry name" value="HISTONE-LYSINE N-METHYLTRANSFERASE SETD1"/>
    <property type="match status" value="1"/>
</dbReference>
<dbReference type="InterPro" id="IPR037841">
    <property type="entry name" value="SET_SETD1A/B"/>
</dbReference>
<feature type="domain" description="GYF" evidence="16">
    <location>
        <begin position="232"/>
        <end position="281"/>
    </location>
</feature>
<dbReference type="InterPro" id="IPR046341">
    <property type="entry name" value="SET_dom_sf"/>
</dbReference>
<dbReference type="CDD" id="cd19169">
    <property type="entry name" value="SET_SETD1"/>
    <property type="match status" value="1"/>
</dbReference>
<evidence type="ECO:0000256" key="12">
    <source>
        <dbReference type="ARBA" id="ARBA00047583"/>
    </source>
</evidence>
<keyword evidence="6" id="KW-0156">Chromatin regulator</keyword>
<evidence type="ECO:0000256" key="3">
    <source>
        <dbReference type="ARBA" id="ARBA00022603"/>
    </source>
</evidence>
<dbReference type="PROSITE" id="PS50280">
    <property type="entry name" value="SET"/>
    <property type="match status" value="1"/>
</dbReference>
<comment type="catalytic activity">
    <reaction evidence="11">
        <text>L-lysyl(4)-[histone H3] + 3 S-adenosyl-L-methionine = N(6),N(6),N(6)-trimethyl-L-lysyl(4)-[histone H3] + 3 S-adenosyl-L-homocysteine + 3 H(+)</text>
        <dbReference type="Rhea" id="RHEA:60260"/>
        <dbReference type="Rhea" id="RHEA-COMP:15537"/>
        <dbReference type="Rhea" id="RHEA-COMP:15547"/>
        <dbReference type="ChEBI" id="CHEBI:15378"/>
        <dbReference type="ChEBI" id="CHEBI:29969"/>
        <dbReference type="ChEBI" id="CHEBI:57856"/>
        <dbReference type="ChEBI" id="CHEBI:59789"/>
        <dbReference type="ChEBI" id="CHEBI:61961"/>
        <dbReference type="EC" id="2.1.1.354"/>
    </reaction>
</comment>
<evidence type="ECO:0000259" key="15">
    <source>
        <dbReference type="PROSITE" id="PS50280"/>
    </source>
</evidence>
<dbReference type="SMART" id="SM00317">
    <property type="entry name" value="SET"/>
    <property type="match status" value="1"/>
</dbReference>
<dbReference type="GO" id="GO:0048188">
    <property type="term" value="C:Set1C/COMPASS complex"/>
    <property type="evidence" value="ECO:0007669"/>
    <property type="project" value="InterPro"/>
</dbReference>
<keyword evidence="4" id="KW-0808">Transferase</keyword>
<evidence type="ECO:0000313" key="19">
    <source>
        <dbReference type="RefSeq" id="XP_056849453.1"/>
    </source>
</evidence>
<protein>
    <recommendedName>
        <fullName evidence="2">[histone H3]-lysine(4) N-trimethyltransferase</fullName>
        <ecNumber evidence="2">2.1.1.354</ecNumber>
    </recommendedName>
</protein>
<feature type="compositionally biased region" description="Basic residues" evidence="14">
    <location>
        <begin position="887"/>
        <end position="897"/>
    </location>
</feature>
<dbReference type="Gene3D" id="3.30.1490.40">
    <property type="match status" value="2"/>
</dbReference>
<evidence type="ECO:0000256" key="7">
    <source>
        <dbReference type="ARBA" id="ARBA00022884"/>
    </source>
</evidence>
<comment type="subcellular location">
    <subcellularLocation>
        <location evidence="1">Nucleus</location>
    </subcellularLocation>
</comment>
<dbReference type="SUPFAM" id="SSF82199">
    <property type="entry name" value="SET domain"/>
    <property type="match status" value="1"/>
</dbReference>
<name>A0A9W3CD90_RAPSA</name>
<feature type="domain" description="SET" evidence="15">
    <location>
        <begin position="1154"/>
        <end position="1271"/>
    </location>
</feature>
<evidence type="ECO:0000256" key="6">
    <source>
        <dbReference type="ARBA" id="ARBA00022853"/>
    </source>
</evidence>
<dbReference type="Gene3D" id="2.170.270.10">
    <property type="entry name" value="SET domain"/>
    <property type="match status" value="1"/>
</dbReference>
<feature type="region of interest" description="Disordered" evidence="14">
    <location>
        <begin position="706"/>
        <end position="780"/>
    </location>
</feature>
<dbReference type="GO" id="GO:0032259">
    <property type="term" value="P:methylation"/>
    <property type="evidence" value="ECO:0007669"/>
    <property type="project" value="UniProtKB-KW"/>
</dbReference>
<reference evidence="19" key="2">
    <citation type="submission" date="2025-08" db="UniProtKB">
        <authorList>
            <consortium name="RefSeq"/>
        </authorList>
    </citation>
    <scope>IDENTIFICATION</scope>
    <source>
        <tissue evidence="19">Leaf</tissue>
    </source>
</reference>
<dbReference type="PANTHER" id="PTHR45814">
    <property type="entry name" value="HISTONE-LYSINE N-METHYLTRANSFERASE SETD1"/>
    <property type="match status" value="1"/>
</dbReference>